<accession>A0A498JJA2</accession>
<evidence type="ECO:0000256" key="7">
    <source>
        <dbReference type="ARBA" id="ARBA00022438"/>
    </source>
</evidence>
<dbReference type="GO" id="GO:0004252">
    <property type="term" value="F:serine-type endopeptidase activity"/>
    <property type="evidence" value="ECO:0007669"/>
    <property type="project" value="UniProtKB-UniRule"/>
</dbReference>
<dbReference type="Pfam" id="PF03283">
    <property type="entry name" value="PAE"/>
    <property type="match status" value="1"/>
</dbReference>
<dbReference type="EMBL" id="RDQH01000333">
    <property type="protein sequence ID" value="RXH95085.1"/>
    <property type="molecule type" value="Genomic_DNA"/>
</dbReference>
<keyword evidence="21" id="KW-1185">Reference proteome</keyword>
<organism evidence="20 21">
    <name type="scientific">Malus domestica</name>
    <name type="common">Apple</name>
    <name type="synonym">Pyrus malus</name>
    <dbReference type="NCBI Taxonomy" id="3750"/>
    <lineage>
        <taxon>Eukaryota</taxon>
        <taxon>Viridiplantae</taxon>
        <taxon>Streptophyta</taxon>
        <taxon>Embryophyta</taxon>
        <taxon>Tracheophyta</taxon>
        <taxon>Spermatophyta</taxon>
        <taxon>Magnoliopsida</taxon>
        <taxon>eudicotyledons</taxon>
        <taxon>Gunneridae</taxon>
        <taxon>Pentapetalae</taxon>
        <taxon>rosids</taxon>
        <taxon>fabids</taxon>
        <taxon>Rosales</taxon>
        <taxon>Rosaceae</taxon>
        <taxon>Amygdaloideae</taxon>
        <taxon>Maleae</taxon>
        <taxon>Malus</taxon>
    </lineage>
</organism>
<sequence>MMYVNAVLVAVTTALLACAPRCIYAEERLTVNMTIVRRGSALGAFCLDGSLPAYHLHRGFGAGARNWLLQFEGGGWCNDVKSCSDRASTRRGSTRYMTKWEVFSGILSNNASLNPDFYNWNRVKLRYCDGASFAGDAVVNNGTSLLYFRGQKIWEAIILDLLPKGLRQARKALLSGCSAGGLASFLHCNSFTNYLPSNTSVKCLSDAGFFLDERDINLNHTMRYFVKDLVTLQGVEKNLDENCTKNSIYPELCFFPQYALKFITTPFFILNSAYDVYQFHHILVPASADPHGHWSRCKLNPAACNPEQLNTLQEYRRDMIVAMGLFYKYSRRGGIFLNSCFAHCQSESQDTWFGDDSPRVHNKTIAEAVGDWYFGRRVTKEIDCPYPCDTTCHNLIPSAQLSKARRPREREWSGSGNSRTRSCSGGGVWAMPCSAIGGTGGGGGDGNGALTNFKLNESTFLASLMPKKEIGVDRFIDAHPNYDGRGALIAIFDSGVDPAASGLQVTSDGKPKVLDVLDCTGSGDVDTSKVVKADGNGCIPGASGASLFVDSSWKNPSGEWHVGYKLVYELFTDTLTSRLKKERRKKWDEQNQEEIAKAVKNLQEFDQKHSRVDDVHLKRAQEDLQNRVDYLQNQADSYDDKGPVIDAVVWHDGEVWRVALDTQTLEDNPVCGKLANFVPLTNYRIERKYGVFSKLDACTFVANVYDEGNILSIVTDSSPHGTHVAGIATAFHPKEPLLNGVAPGAQIISCKIGDSRLGSMETGTGLTRALIAAVEHKCDLINMSYGEPTLLPDYGRFVDLVNEAVNKHHLIFVSSAGNSGPALSTVGAPGGTTSSVIGVGAYVSPAMAAGAHCVVEAPGEGLESSRGPTSDGALGVCISAPGAAVAPVPTWTLQQRMLMNGTSMSSPSACGGIALLVSALKAEGIPVSPYSVRKALENTSVPIGSLPEDKLSTGQGLMQVDKAHEYLRQCRDVPCVWYQIQITQSGKTTPTSRGIYLREASTFQQSTEWTVQVEPKFHEGASNLEDLVPFEECIELHSSDKAVLRAPDFLLLTHNGRSFNIVVDPTKLNEGLHYFELYGVDCKAPWRGPLFRIPVTMTKPIAVISRPPLLSFSRMSFLPGHIERRFIEVPFGATWVEATMKTSGFDTARRFFVDSVQLCPLQRPLKWESVVTFSSPAAKSFSFPVVGGQTMELAIAQFWSSGIGSHETTIVDFEIVFHGININKDEVVLDGSEGPIRIEAEALLASETLAPVAILNKIRIPYRPVESKLCSLSTDRDKLPSEKRIMALTLTYKIKLEDGAEVKPQVPLLNNRVYDTKFESQFYMISDANKRIHAMGDIYPSKSKLPKGEYNLRLYLRHDNVQYLEKLKQLVLFIERNLEEKDVIRLSFFSQPDGPLMGNGSFKSSVLVPGKKEAFYLGPPSKDKLLKFSPQGSVLLGAISYGKLSYVDKGEQKNPLKNPVSYQISYIVPPNKLDEEKGKGSSTSTKPVSERLEEEVRDAKIKVLASLKQGTEEECLEWNKLSSSLKSEYPKYTPLLAKILEAVLSRNNDKDKISHEKEVIDAANEVVDSVDIDELAKFFALKSDPDDEEAEKIKKKMETTRDQLAEALYQKGLALAETESLQGDKPAEAEGAEGGAGSDLFEKNFKELQKWVEVKSSKYGTLSVLREKRAGRHGTALKVLNDVIQDDGEPPKKKFYDLKISLLDEIGWQHLATHERQWMHI</sequence>
<feature type="active site" description="Charge relay system" evidence="13">
    <location>
        <position position="903"/>
    </location>
</feature>
<keyword evidence="9 13" id="KW-0645">Protease</keyword>
<dbReference type="CDD" id="cd04857">
    <property type="entry name" value="Peptidases_S8_Tripeptidyl_Aminopeptidase_II"/>
    <property type="match status" value="1"/>
</dbReference>
<dbReference type="PROSITE" id="PS51892">
    <property type="entry name" value="SUBTILASE"/>
    <property type="match status" value="1"/>
</dbReference>
<dbReference type="Gene3D" id="2.60.40.3170">
    <property type="match status" value="1"/>
</dbReference>
<feature type="domain" description="Tripeptidyl peptidase II second Ig-like" evidence="17">
    <location>
        <begin position="1243"/>
        <end position="1427"/>
    </location>
</feature>
<dbReference type="Gene3D" id="6.10.250.3080">
    <property type="match status" value="1"/>
</dbReference>
<dbReference type="PROSITE" id="PS00138">
    <property type="entry name" value="SUBTILASE_SER"/>
    <property type="match status" value="1"/>
</dbReference>
<protein>
    <recommendedName>
        <fullName evidence="6">tripeptidyl-peptidase II</fullName>
        <ecNumber evidence="6">3.4.14.10</ecNumber>
    </recommendedName>
</protein>
<dbReference type="STRING" id="3750.A0A498JJA2"/>
<evidence type="ECO:0000256" key="11">
    <source>
        <dbReference type="ARBA" id="ARBA00022825"/>
    </source>
</evidence>
<dbReference type="GO" id="GO:0008240">
    <property type="term" value="F:tripeptidyl-peptidase activity"/>
    <property type="evidence" value="ECO:0007669"/>
    <property type="project" value="UniProtKB-EC"/>
</dbReference>
<evidence type="ECO:0000256" key="12">
    <source>
        <dbReference type="ARBA" id="ARBA00023316"/>
    </source>
</evidence>
<feature type="region of interest" description="Disordered" evidence="14">
    <location>
        <begin position="403"/>
        <end position="423"/>
    </location>
</feature>
<comment type="function">
    <text evidence="2">Hydrolyzes acetyl esters in homogalacturonan regions of pectin. In type I primary cell wall, galacturonic acid residues of pectin can be acetylated at the O-2 and O-3 positions. Decreasing the degree of acetylation of pectin gels in vitro alters their physical properties.</text>
</comment>
<evidence type="ECO:0000256" key="13">
    <source>
        <dbReference type="PROSITE-ProRule" id="PRU01240"/>
    </source>
</evidence>
<dbReference type="Proteomes" id="UP000290289">
    <property type="component" value="Chromosome 7"/>
</dbReference>
<feature type="domain" description="Peptidase S8/S53" evidence="16">
    <location>
        <begin position="484"/>
        <end position="944"/>
    </location>
</feature>
<keyword evidence="7" id="KW-0031">Aminopeptidase</keyword>
<comment type="catalytic activity">
    <reaction evidence="1">
        <text>Release of an N-terminal tripeptide from a polypeptide.</text>
        <dbReference type="EC" id="3.4.14.10"/>
    </reaction>
</comment>
<dbReference type="GO" id="GO:0071555">
    <property type="term" value="P:cell wall organization"/>
    <property type="evidence" value="ECO:0007669"/>
    <property type="project" value="UniProtKB-KW"/>
</dbReference>
<comment type="caution">
    <text evidence="20">The sequence shown here is derived from an EMBL/GenBank/DDBJ whole genome shotgun (WGS) entry which is preliminary data.</text>
</comment>
<feature type="domain" description="Tripeptidyl-peptidase II galactose-binding" evidence="19">
    <location>
        <begin position="1117"/>
        <end position="1201"/>
    </location>
</feature>
<evidence type="ECO:0000256" key="15">
    <source>
        <dbReference type="SAM" id="SignalP"/>
    </source>
</evidence>
<dbReference type="PRINTS" id="PR00723">
    <property type="entry name" value="SUBTILISIN"/>
</dbReference>
<evidence type="ECO:0000256" key="8">
    <source>
        <dbReference type="ARBA" id="ARBA00022512"/>
    </source>
</evidence>
<feature type="active site" description="Charge relay system" evidence="13">
    <location>
        <position position="493"/>
    </location>
</feature>
<dbReference type="PROSITE" id="PS00137">
    <property type="entry name" value="SUBTILASE_HIS"/>
    <property type="match status" value="1"/>
</dbReference>
<dbReference type="InterPro" id="IPR036852">
    <property type="entry name" value="Peptidase_S8/S53_dom_sf"/>
</dbReference>
<feature type="region of interest" description="Disordered" evidence="14">
    <location>
        <begin position="1473"/>
        <end position="1492"/>
    </location>
</feature>
<dbReference type="FunFam" id="2.60.40.3170:FF:000002">
    <property type="entry name" value="Tripeptidyl-peptidase 2"/>
    <property type="match status" value="1"/>
</dbReference>
<dbReference type="PANTHER" id="PTHR21562">
    <property type="entry name" value="NOTUM-RELATED"/>
    <property type="match status" value="1"/>
</dbReference>
<dbReference type="Pfam" id="PF21223">
    <property type="entry name" value="TPPII_Ig-like-1"/>
    <property type="match status" value="1"/>
</dbReference>
<dbReference type="Pfam" id="PF21316">
    <property type="entry name" value="TPPII_GBD"/>
    <property type="match status" value="1"/>
</dbReference>
<dbReference type="InterPro" id="IPR034051">
    <property type="entry name" value="TPP_II_domain"/>
</dbReference>
<feature type="chain" id="PRO_5019725410" description="tripeptidyl-peptidase II" evidence="15">
    <location>
        <begin position="26"/>
        <end position="1721"/>
    </location>
</feature>
<feature type="signal peptide" evidence="15">
    <location>
        <begin position="1"/>
        <end position="25"/>
    </location>
</feature>
<evidence type="ECO:0000256" key="9">
    <source>
        <dbReference type="ARBA" id="ARBA00022670"/>
    </source>
</evidence>
<keyword evidence="12" id="KW-0961">Cell wall biogenesis/degradation</keyword>
<dbReference type="InterPro" id="IPR015500">
    <property type="entry name" value="Peptidase_S8_subtilisin-rel"/>
</dbReference>
<feature type="domain" description="Tripeptidyl-peptidase II first Ig-like" evidence="18">
    <location>
        <begin position="991"/>
        <end position="1097"/>
    </location>
</feature>
<evidence type="ECO:0000256" key="6">
    <source>
        <dbReference type="ARBA" id="ARBA00012462"/>
    </source>
</evidence>
<dbReference type="Gene3D" id="3.40.50.200">
    <property type="entry name" value="Peptidase S8/S53 domain"/>
    <property type="match status" value="2"/>
</dbReference>
<evidence type="ECO:0000256" key="3">
    <source>
        <dbReference type="ARBA" id="ARBA00004191"/>
    </source>
</evidence>
<evidence type="ECO:0000256" key="1">
    <source>
        <dbReference type="ARBA" id="ARBA00001910"/>
    </source>
</evidence>
<keyword evidence="15" id="KW-0732">Signal</keyword>
<dbReference type="InterPro" id="IPR022229">
    <property type="entry name" value="TPPII_Ig-like-2"/>
</dbReference>
<dbReference type="GO" id="GO:0006508">
    <property type="term" value="P:proteolysis"/>
    <property type="evidence" value="ECO:0007669"/>
    <property type="project" value="UniProtKB-KW"/>
</dbReference>
<proteinExistence type="inferred from homology"/>
<feature type="compositionally biased region" description="Polar residues" evidence="14">
    <location>
        <begin position="414"/>
        <end position="423"/>
    </location>
</feature>
<dbReference type="Pfam" id="PF12580">
    <property type="entry name" value="TPPII"/>
    <property type="match status" value="1"/>
</dbReference>
<evidence type="ECO:0000313" key="21">
    <source>
        <dbReference type="Proteomes" id="UP000290289"/>
    </source>
</evidence>
<dbReference type="InterPro" id="IPR023828">
    <property type="entry name" value="Peptidase_S8_Ser-AS"/>
</dbReference>
<dbReference type="InterPro" id="IPR046939">
    <property type="entry name" value="TPPII_C_sf"/>
</dbReference>
<comment type="subcellular location">
    <subcellularLocation>
        <location evidence="3">Secreted</location>
        <location evidence="3">Cell wall</location>
    </subcellularLocation>
</comment>
<keyword evidence="8" id="KW-0964">Secreted</keyword>
<comment type="similarity">
    <text evidence="4">Belongs to the pectinacetylesterase family.</text>
</comment>
<comment type="similarity">
    <text evidence="5 13">Belongs to the peptidase S8 family.</text>
</comment>
<evidence type="ECO:0000256" key="4">
    <source>
        <dbReference type="ARBA" id="ARBA00005784"/>
    </source>
</evidence>
<dbReference type="InterPro" id="IPR022398">
    <property type="entry name" value="Peptidase_S8_His-AS"/>
</dbReference>
<dbReference type="FunFam" id="3.40.50.200:FF:000013">
    <property type="entry name" value="Tripeptidyl-peptidase 2 homolog"/>
    <property type="match status" value="1"/>
</dbReference>
<dbReference type="GO" id="GO:0004177">
    <property type="term" value="F:aminopeptidase activity"/>
    <property type="evidence" value="ECO:0007669"/>
    <property type="project" value="UniProtKB-KW"/>
</dbReference>
<feature type="active site" description="Charge relay system" evidence="13">
    <location>
        <position position="720"/>
    </location>
</feature>
<gene>
    <name evidence="20" type="ORF">DVH24_024769</name>
</gene>
<evidence type="ECO:0000256" key="5">
    <source>
        <dbReference type="ARBA" id="ARBA00011073"/>
    </source>
</evidence>
<dbReference type="InterPro" id="IPR046940">
    <property type="entry name" value="TPPII_Ig-like_sf"/>
</dbReference>
<evidence type="ECO:0000259" key="16">
    <source>
        <dbReference type="Pfam" id="PF00082"/>
    </source>
</evidence>
<dbReference type="SUPFAM" id="SSF52743">
    <property type="entry name" value="Subtilisin-like"/>
    <property type="match status" value="1"/>
</dbReference>
<keyword evidence="8" id="KW-0134">Cell wall</keyword>
<evidence type="ECO:0000259" key="19">
    <source>
        <dbReference type="Pfam" id="PF21316"/>
    </source>
</evidence>
<keyword evidence="11 13" id="KW-0720">Serine protease</keyword>
<evidence type="ECO:0000259" key="18">
    <source>
        <dbReference type="Pfam" id="PF21223"/>
    </source>
</evidence>
<dbReference type="EC" id="3.4.14.10" evidence="6"/>
<name>A0A498JJA2_MALDO</name>
<dbReference type="PANTHER" id="PTHR21562:SF69">
    <property type="entry name" value="PECTIN ACETYLESTERASE 9"/>
    <property type="match status" value="1"/>
</dbReference>
<reference evidence="20 21" key="1">
    <citation type="submission" date="2018-10" db="EMBL/GenBank/DDBJ databases">
        <title>A high-quality apple genome assembly.</title>
        <authorList>
            <person name="Hu J."/>
        </authorList>
    </citation>
    <scope>NUCLEOTIDE SEQUENCE [LARGE SCALE GENOMIC DNA]</scope>
    <source>
        <strain evidence="21">cv. HFTH1</strain>
        <tissue evidence="20">Young leaf</tissue>
    </source>
</reference>
<evidence type="ECO:0000256" key="14">
    <source>
        <dbReference type="SAM" id="MobiDB-lite"/>
    </source>
</evidence>
<dbReference type="InterPro" id="IPR004963">
    <property type="entry name" value="PAE/NOTUM"/>
</dbReference>
<keyword evidence="10 13" id="KW-0378">Hydrolase</keyword>
<evidence type="ECO:0000313" key="20">
    <source>
        <dbReference type="EMBL" id="RXH95085.1"/>
    </source>
</evidence>
<dbReference type="Pfam" id="PF00082">
    <property type="entry name" value="Peptidase_S8"/>
    <property type="match status" value="1"/>
</dbReference>
<dbReference type="InterPro" id="IPR048383">
    <property type="entry name" value="TPPII_Ig-like-1"/>
</dbReference>
<evidence type="ECO:0000256" key="2">
    <source>
        <dbReference type="ARBA" id="ARBA00003534"/>
    </source>
</evidence>
<evidence type="ECO:0000256" key="10">
    <source>
        <dbReference type="ARBA" id="ARBA00022801"/>
    </source>
</evidence>
<evidence type="ECO:0000259" key="17">
    <source>
        <dbReference type="Pfam" id="PF12580"/>
    </source>
</evidence>
<dbReference type="InterPro" id="IPR048384">
    <property type="entry name" value="TPPII_GBD"/>
</dbReference>
<dbReference type="InterPro" id="IPR000209">
    <property type="entry name" value="Peptidase_S8/S53_dom"/>
</dbReference>
<dbReference type="Gene3D" id="1.25.40.710">
    <property type="match status" value="1"/>
</dbReference>